<reference evidence="2" key="1">
    <citation type="journal article" date="2020" name="Stud. Mycol.">
        <title>101 Dothideomycetes genomes: a test case for predicting lifestyles and emergence of pathogens.</title>
        <authorList>
            <person name="Haridas S."/>
            <person name="Albert R."/>
            <person name="Binder M."/>
            <person name="Bloem J."/>
            <person name="Labutti K."/>
            <person name="Salamov A."/>
            <person name="Andreopoulos B."/>
            <person name="Baker S."/>
            <person name="Barry K."/>
            <person name="Bills G."/>
            <person name="Bluhm B."/>
            <person name="Cannon C."/>
            <person name="Castanera R."/>
            <person name="Culley D."/>
            <person name="Daum C."/>
            <person name="Ezra D."/>
            <person name="Gonzalez J."/>
            <person name="Henrissat B."/>
            <person name="Kuo A."/>
            <person name="Liang C."/>
            <person name="Lipzen A."/>
            <person name="Lutzoni F."/>
            <person name="Magnuson J."/>
            <person name="Mondo S."/>
            <person name="Nolan M."/>
            <person name="Ohm R."/>
            <person name="Pangilinan J."/>
            <person name="Park H.-J."/>
            <person name="Ramirez L."/>
            <person name="Alfaro M."/>
            <person name="Sun H."/>
            <person name="Tritt A."/>
            <person name="Yoshinaga Y."/>
            <person name="Zwiers L.-H."/>
            <person name="Turgeon B."/>
            <person name="Goodwin S."/>
            <person name="Spatafora J."/>
            <person name="Crous P."/>
            <person name="Grigoriev I."/>
        </authorList>
    </citation>
    <scope>NUCLEOTIDE SEQUENCE</scope>
    <source>
        <strain evidence="2">HMLAC05119</strain>
    </source>
</reference>
<dbReference type="AlphaFoldDB" id="A0A6A5QGN2"/>
<feature type="transmembrane region" description="Helical" evidence="1">
    <location>
        <begin position="27"/>
        <end position="47"/>
    </location>
</feature>
<name>A0A6A5QGN2_AMPQU</name>
<organism evidence="2 3">
    <name type="scientific">Ampelomyces quisqualis</name>
    <name type="common">Powdery mildew agent</name>
    <dbReference type="NCBI Taxonomy" id="50730"/>
    <lineage>
        <taxon>Eukaryota</taxon>
        <taxon>Fungi</taxon>
        <taxon>Dikarya</taxon>
        <taxon>Ascomycota</taxon>
        <taxon>Pezizomycotina</taxon>
        <taxon>Dothideomycetes</taxon>
        <taxon>Pleosporomycetidae</taxon>
        <taxon>Pleosporales</taxon>
        <taxon>Pleosporineae</taxon>
        <taxon>Phaeosphaeriaceae</taxon>
        <taxon>Ampelomyces</taxon>
    </lineage>
</organism>
<proteinExistence type="predicted"/>
<dbReference type="Proteomes" id="UP000800096">
    <property type="component" value="Unassembled WGS sequence"/>
</dbReference>
<gene>
    <name evidence="2" type="ORF">BDU57DRAFT_519805</name>
</gene>
<keyword evidence="1" id="KW-0472">Membrane</keyword>
<dbReference type="EMBL" id="ML979137">
    <property type="protein sequence ID" value="KAF1914663.1"/>
    <property type="molecule type" value="Genomic_DNA"/>
</dbReference>
<evidence type="ECO:0000256" key="1">
    <source>
        <dbReference type="SAM" id="Phobius"/>
    </source>
</evidence>
<accession>A0A6A5QGN2</accession>
<keyword evidence="1" id="KW-1133">Transmembrane helix</keyword>
<protein>
    <submittedName>
        <fullName evidence="2">Uncharacterized protein</fullName>
    </submittedName>
</protein>
<evidence type="ECO:0000313" key="2">
    <source>
        <dbReference type="EMBL" id="KAF1914663.1"/>
    </source>
</evidence>
<keyword evidence="3" id="KW-1185">Reference proteome</keyword>
<sequence>MYCDVAHNFLLLGNKSRVVFDYNGHSYAFLKLMLSASISVFLFGTIYRTEKGSYFTPLRYCLASLALYSINSSEGDSSTVARYL</sequence>
<keyword evidence="1" id="KW-0812">Transmembrane</keyword>
<evidence type="ECO:0000313" key="3">
    <source>
        <dbReference type="Proteomes" id="UP000800096"/>
    </source>
</evidence>